<keyword evidence="3" id="KW-1185">Reference proteome</keyword>
<dbReference type="Pfam" id="PF07812">
    <property type="entry name" value="TfuA"/>
    <property type="match status" value="1"/>
</dbReference>
<protein>
    <recommendedName>
        <fullName evidence="1">TfuA-like core domain-containing protein</fullName>
    </recommendedName>
</protein>
<name>A0A4R6MF69_9GAMM</name>
<dbReference type="Proteomes" id="UP000294656">
    <property type="component" value="Unassembled WGS sequence"/>
</dbReference>
<dbReference type="EMBL" id="SNXC01000009">
    <property type="protein sequence ID" value="TDO99945.1"/>
    <property type="molecule type" value="Genomic_DNA"/>
</dbReference>
<comment type="caution">
    <text evidence="2">The sequence shown here is derived from an EMBL/GenBank/DDBJ whole genome shotgun (WGS) entry which is preliminary data.</text>
</comment>
<evidence type="ECO:0000313" key="3">
    <source>
        <dbReference type="Proteomes" id="UP000294656"/>
    </source>
</evidence>
<dbReference type="InterPro" id="IPR012924">
    <property type="entry name" value="TfuA_core"/>
</dbReference>
<evidence type="ECO:0000259" key="1">
    <source>
        <dbReference type="Pfam" id="PF07812"/>
    </source>
</evidence>
<accession>A0A4R6MF69</accession>
<reference evidence="2 3" key="1">
    <citation type="submission" date="2019-03" db="EMBL/GenBank/DDBJ databases">
        <title>Genomic Encyclopedia of Type Strains, Phase III (KMG-III): the genomes of soil and plant-associated and newly described type strains.</title>
        <authorList>
            <person name="Whitman W."/>
        </authorList>
    </citation>
    <scope>NUCLEOTIDE SEQUENCE [LARGE SCALE GENOMIC DNA]</scope>
    <source>
        <strain evidence="2 3">CECT 7378</strain>
    </source>
</reference>
<proteinExistence type="predicted"/>
<gene>
    <name evidence="2" type="ORF">DFP79_0958</name>
</gene>
<dbReference type="RefSeq" id="WP_133502768.1">
    <property type="nucleotide sequence ID" value="NZ_SNXC01000009.1"/>
</dbReference>
<evidence type="ECO:0000313" key="2">
    <source>
        <dbReference type="EMBL" id="TDO99945.1"/>
    </source>
</evidence>
<organism evidence="2 3">
    <name type="scientific">Marinomonas balearica</name>
    <dbReference type="NCBI Taxonomy" id="491947"/>
    <lineage>
        <taxon>Bacteria</taxon>
        <taxon>Pseudomonadati</taxon>
        <taxon>Pseudomonadota</taxon>
        <taxon>Gammaproteobacteria</taxon>
        <taxon>Oceanospirillales</taxon>
        <taxon>Oceanospirillaceae</taxon>
        <taxon>Marinomonas</taxon>
    </lineage>
</organism>
<dbReference type="OrthoDB" id="118811at2"/>
<sequence length="370" mass="41343">MSSNMIVFAGPSIRKEKILETLPKADVRPPAKQGDVYLATRDNPQVILLIDGFFESVPAVWHKEVLYAMSNGIHVYGSSSMGALRAAELVPFGMVGVGDIFENYASLRFEDDDEVALTHGPAELGFMPISRAMADLRHDLVCAKNKGILTEEHATAIEAHLKGLWYPERNHAALITFANTLLDSHTLTLLESFLKNDAVSLKELDAEQLIRLAADIDLAHLAPKKVDYTLQENDAWQTLINDVSPTRATRIEVDLPENHSDSIDIDDPLAKFDATLRARALEHAEAIGIEFKPWVRPAFHKVVTKWGCVTEDRQVDFAKVSEKMLALRLTTQQFDRWIEREAMLLAYAYQVEVGNEHIIDAKLFAAGEMV</sequence>
<feature type="domain" description="TfuA-like core" evidence="1">
    <location>
        <begin position="51"/>
        <end position="169"/>
    </location>
</feature>
<dbReference type="AlphaFoldDB" id="A0A4R6MF69"/>